<dbReference type="SUPFAM" id="SSF55545">
    <property type="entry name" value="beta-N-acetylhexosaminidase-like domain"/>
    <property type="match status" value="1"/>
</dbReference>
<dbReference type="GO" id="GO:0030203">
    <property type="term" value="P:glycosaminoglycan metabolic process"/>
    <property type="evidence" value="ECO:0007669"/>
    <property type="project" value="TreeGrafter"/>
</dbReference>
<evidence type="ECO:0000259" key="7">
    <source>
        <dbReference type="Pfam" id="PF00728"/>
    </source>
</evidence>
<dbReference type="InterPro" id="IPR015882">
    <property type="entry name" value="HEX_bac_N"/>
</dbReference>
<dbReference type="SUPFAM" id="SSF51445">
    <property type="entry name" value="(Trans)glycosidases"/>
    <property type="match status" value="1"/>
</dbReference>
<protein>
    <recommendedName>
        <fullName evidence="3">beta-N-acetylhexosaminidase</fullName>
        <ecNumber evidence="3">3.2.1.52</ecNumber>
    </recommendedName>
</protein>
<keyword evidence="10" id="KW-1185">Reference proteome</keyword>
<evidence type="ECO:0000256" key="1">
    <source>
        <dbReference type="ARBA" id="ARBA00001231"/>
    </source>
</evidence>
<dbReference type="AlphaFoldDB" id="A0A2T0GXZ4"/>
<dbReference type="InterPro" id="IPR017853">
    <property type="entry name" value="GH"/>
</dbReference>
<dbReference type="Gene3D" id="3.20.20.80">
    <property type="entry name" value="Glycosidases"/>
    <property type="match status" value="1"/>
</dbReference>
<evidence type="ECO:0000313" key="9">
    <source>
        <dbReference type="EMBL" id="PRW63978.1"/>
    </source>
</evidence>
<dbReference type="InterPro" id="IPR029018">
    <property type="entry name" value="Hex-like_dom2"/>
</dbReference>
<feature type="active site" description="Proton donor" evidence="6">
    <location>
        <position position="311"/>
    </location>
</feature>
<dbReference type="Pfam" id="PF02838">
    <property type="entry name" value="Glyco_hydro_20b"/>
    <property type="match status" value="1"/>
</dbReference>
<comment type="similarity">
    <text evidence="2">Belongs to the glycosyl hydrolase 20 family.</text>
</comment>
<dbReference type="InParanoid" id="A0A2T0GXZ4"/>
<comment type="catalytic activity">
    <reaction evidence="1">
        <text>Hydrolysis of terminal non-reducing N-acetyl-D-hexosamine residues in N-acetyl-beta-D-hexosaminides.</text>
        <dbReference type="EC" id="3.2.1.52"/>
    </reaction>
</comment>
<evidence type="ECO:0000256" key="6">
    <source>
        <dbReference type="PIRSR" id="PIRSR625705-1"/>
    </source>
</evidence>
<keyword evidence="5" id="KW-0326">Glycosidase</keyword>
<evidence type="ECO:0000259" key="8">
    <source>
        <dbReference type="Pfam" id="PF02838"/>
    </source>
</evidence>
<dbReference type="InterPro" id="IPR025705">
    <property type="entry name" value="Beta_hexosaminidase_sua/sub"/>
</dbReference>
<dbReference type="PANTHER" id="PTHR22600">
    <property type="entry name" value="BETA-HEXOSAMINIDASE"/>
    <property type="match status" value="1"/>
</dbReference>
<dbReference type="GO" id="GO:0004563">
    <property type="term" value="F:beta-N-acetylhexosaminidase activity"/>
    <property type="evidence" value="ECO:0007669"/>
    <property type="project" value="UniProtKB-EC"/>
</dbReference>
<evidence type="ECO:0000313" key="10">
    <source>
        <dbReference type="Proteomes" id="UP000239352"/>
    </source>
</evidence>
<dbReference type="Gene3D" id="3.30.379.10">
    <property type="entry name" value="Chitobiase/beta-hexosaminidase domain 2-like"/>
    <property type="match status" value="1"/>
</dbReference>
<dbReference type="PANTHER" id="PTHR22600:SF57">
    <property type="entry name" value="BETA-N-ACETYLHEXOSAMINIDASE"/>
    <property type="match status" value="1"/>
</dbReference>
<dbReference type="RefSeq" id="WP_106113163.1">
    <property type="nucleotide sequence ID" value="NZ_PVSR01000007.1"/>
</dbReference>
<organism evidence="9 10">
    <name type="scientific">Actinopolyspora mortivallis</name>
    <dbReference type="NCBI Taxonomy" id="33906"/>
    <lineage>
        <taxon>Bacteria</taxon>
        <taxon>Bacillati</taxon>
        <taxon>Actinomycetota</taxon>
        <taxon>Actinomycetes</taxon>
        <taxon>Actinopolysporales</taxon>
        <taxon>Actinopolysporaceae</taxon>
        <taxon>Actinopolyspora</taxon>
    </lineage>
</organism>
<comment type="caution">
    <text evidence="9">The sequence shown here is derived from an EMBL/GenBank/DDBJ whole genome shotgun (WGS) entry which is preliminary data.</text>
</comment>
<accession>A0A2T0GXZ4</accession>
<dbReference type="PRINTS" id="PR00738">
    <property type="entry name" value="GLHYDRLASE20"/>
</dbReference>
<evidence type="ECO:0000256" key="2">
    <source>
        <dbReference type="ARBA" id="ARBA00006285"/>
    </source>
</evidence>
<dbReference type="InterPro" id="IPR015883">
    <property type="entry name" value="Glyco_hydro_20_cat"/>
</dbReference>
<evidence type="ECO:0000256" key="3">
    <source>
        <dbReference type="ARBA" id="ARBA00012663"/>
    </source>
</evidence>
<dbReference type="Pfam" id="PF00728">
    <property type="entry name" value="Glyco_hydro_20"/>
    <property type="match status" value="1"/>
</dbReference>
<evidence type="ECO:0000256" key="4">
    <source>
        <dbReference type="ARBA" id="ARBA00022801"/>
    </source>
</evidence>
<proteinExistence type="inferred from homology"/>
<dbReference type="GO" id="GO:0005975">
    <property type="term" value="P:carbohydrate metabolic process"/>
    <property type="evidence" value="ECO:0007669"/>
    <property type="project" value="InterPro"/>
</dbReference>
<dbReference type="Proteomes" id="UP000239352">
    <property type="component" value="Unassembled WGS sequence"/>
</dbReference>
<dbReference type="EMBL" id="PVSR01000007">
    <property type="protein sequence ID" value="PRW63978.1"/>
    <property type="molecule type" value="Genomic_DNA"/>
</dbReference>
<dbReference type="EC" id="3.2.1.52" evidence="3"/>
<feature type="domain" description="Beta-hexosaminidase bacterial type N-terminal" evidence="8">
    <location>
        <begin position="10"/>
        <end position="133"/>
    </location>
</feature>
<name>A0A2T0GXZ4_ACTMO</name>
<evidence type="ECO:0000256" key="5">
    <source>
        <dbReference type="ARBA" id="ARBA00023295"/>
    </source>
</evidence>
<dbReference type="CDD" id="cd06563">
    <property type="entry name" value="GH20_chitobiase-like"/>
    <property type="match status" value="1"/>
</dbReference>
<sequence length="530" mass="58947">MSAPVTALDSVVPRPAHIRARSGVFTLREETTLSGEPRTVGWFRDTVGRATGLPLREAAEGDIVFRLAPERVPHREGYRMEISAAGIEVLAHDPAGAHHAAQTVRQLLGPPAWRRSPVGAGPWRIPCGEIADAPRFPWRGCHLDLARHFLPKREILRFVELLSAHKLNVLHLHLTDDQGWRIEVPGLPRLTEVGAWRKGSQLGAGPRAGHLSRPHGGYYTTADLLEIVSYAAEHHVTVVPEVDVPGHCQAALASYPWLGTDPDRQLDVWTSWGVSEHVLNAEETTVDFFKRVFDHVLATFPGEVICVGGDEVPTTEWENSRRCVTRSRALGLSAPARLHGWFLRRMIDHLHGRGRRALGWDEILDAGEEPPAGSIVASWRGEDGGVRAATAGYDTVMCPEQAVYLDHRQSDDPREPVPVGFLSTLEDVYSYEPVPRGVPAENAHRVLGTQAQVWTEHLDTPSRVDYAAFPRLCALAEVAWSEPARREFARFHQRLSRYHLPRLEAFGVEFRPLGGPHPWQTRPDVPGNPR</sequence>
<gene>
    <name evidence="9" type="ORF">CEP50_07235</name>
</gene>
<feature type="domain" description="Glycoside hydrolase family 20 catalytic" evidence="7">
    <location>
        <begin position="136"/>
        <end position="482"/>
    </location>
</feature>
<keyword evidence="4" id="KW-0378">Hydrolase</keyword>
<reference evidence="9 10" key="1">
    <citation type="submission" date="2018-03" db="EMBL/GenBank/DDBJ databases">
        <title>Actinopolyspora mortivallis from Sahara, screening for active biomolecules.</title>
        <authorList>
            <person name="Selama O."/>
            <person name="Wellington E.M.H."/>
            <person name="Hacene H."/>
        </authorList>
    </citation>
    <scope>NUCLEOTIDE SEQUENCE [LARGE SCALE GENOMIC DNA]</scope>
    <source>
        <strain evidence="9 10">M5A</strain>
    </source>
</reference>
<dbReference type="GO" id="GO:0016020">
    <property type="term" value="C:membrane"/>
    <property type="evidence" value="ECO:0007669"/>
    <property type="project" value="TreeGrafter"/>
</dbReference>
<dbReference type="STRING" id="1050202.GCA_000384035_01601"/>